<proteinExistence type="inferred from homology"/>
<dbReference type="STRING" id="198616.SAMN05216193_11447"/>
<evidence type="ECO:0000259" key="5">
    <source>
        <dbReference type="Pfam" id="PF01625"/>
    </source>
</evidence>
<comment type="similarity">
    <text evidence="4">Belongs to the MsrA Met sulfoxide reductase family.</text>
</comment>
<comment type="function">
    <text evidence="4">Has an important function as a repair enzyme for proteins that have been inactivated by oxidation. Catalyzes the reversible oxidation-reduction of methionine sulfoxide in proteins to methionine.</text>
</comment>
<dbReference type="InterPro" id="IPR036509">
    <property type="entry name" value="Met_Sox_Rdtase_MsrA_sf"/>
</dbReference>
<evidence type="ECO:0000256" key="4">
    <source>
        <dbReference type="HAMAP-Rule" id="MF_01401"/>
    </source>
</evidence>
<keyword evidence="7" id="KW-1185">Reference proteome</keyword>
<evidence type="ECO:0000256" key="2">
    <source>
        <dbReference type="ARBA" id="ARBA00047806"/>
    </source>
</evidence>
<reference evidence="7" key="1">
    <citation type="submission" date="2016-10" db="EMBL/GenBank/DDBJ databases">
        <authorList>
            <person name="Varghese N."/>
            <person name="Submissions S."/>
        </authorList>
    </citation>
    <scope>NUCLEOTIDE SEQUENCE [LARGE SCALE GENOMIC DNA]</scope>
    <source>
        <strain evidence="7">JCM 21621</strain>
    </source>
</reference>
<gene>
    <name evidence="4" type="primary">msrA</name>
    <name evidence="6" type="ORF">SAMN05216193_11447</name>
</gene>
<dbReference type="GO" id="GO:0008113">
    <property type="term" value="F:peptide-methionine (S)-S-oxide reductase activity"/>
    <property type="evidence" value="ECO:0007669"/>
    <property type="project" value="UniProtKB-UniRule"/>
</dbReference>
<accession>A0A1H0LF77</accession>
<dbReference type="EMBL" id="FNIJ01000014">
    <property type="protein sequence ID" value="SDO66837.1"/>
    <property type="molecule type" value="Genomic_DNA"/>
</dbReference>
<dbReference type="AlphaFoldDB" id="A0A1H0LF77"/>
<evidence type="ECO:0000313" key="7">
    <source>
        <dbReference type="Proteomes" id="UP000242957"/>
    </source>
</evidence>
<dbReference type="PANTHER" id="PTHR43774:SF1">
    <property type="entry name" value="PEPTIDE METHIONINE SULFOXIDE REDUCTASE MSRA 2"/>
    <property type="match status" value="1"/>
</dbReference>
<dbReference type="HAMAP" id="MF_01401">
    <property type="entry name" value="MsrA"/>
    <property type="match status" value="1"/>
</dbReference>
<name>A0A1H0LF77_9PSED</name>
<dbReference type="PANTHER" id="PTHR43774">
    <property type="entry name" value="PEPTIDE METHIONINE SULFOXIDE REDUCTASE"/>
    <property type="match status" value="1"/>
</dbReference>
<dbReference type="Proteomes" id="UP000242957">
    <property type="component" value="Unassembled WGS sequence"/>
</dbReference>
<protein>
    <recommendedName>
        <fullName evidence="4">Peptide methionine sulfoxide reductase MsrA</fullName>
        <shortName evidence="4">Protein-methionine-S-oxide reductase</shortName>
        <ecNumber evidence="4">1.8.4.11</ecNumber>
    </recommendedName>
    <alternativeName>
        <fullName evidence="4">Peptide-methionine (S)-S-oxide reductase</fullName>
        <shortName evidence="4">Peptide Met(O) reductase</shortName>
    </alternativeName>
</protein>
<dbReference type="GO" id="GO:0033744">
    <property type="term" value="F:L-methionine:thioredoxin-disulfide S-oxidoreductase activity"/>
    <property type="evidence" value="ECO:0007669"/>
    <property type="project" value="RHEA"/>
</dbReference>
<feature type="active site" evidence="4">
    <location>
        <position position="65"/>
    </location>
</feature>
<comment type="catalytic activity">
    <reaction evidence="3 4">
        <text>[thioredoxin]-disulfide + L-methionine + H2O = L-methionine (S)-S-oxide + [thioredoxin]-dithiol</text>
        <dbReference type="Rhea" id="RHEA:19993"/>
        <dbReference type="Rhea" id="RHEA-COMP:10698"/>
        <dbReference type="Rhea" id="RHEA-COMP:10700"/>
        <dbReference type="ChEBI" id="CHEBI:15377"/>
        <dbReference type="ChEBI" id="CHEBI:29950"/>
        <dbReference type="ChEBI" id="CHEBI:50058"/>
        <dbReference type="ChEBI" id="CHEBI:57844"/>
        <dbReference type="ChEBI" id="CHEBI:58772"/>
        <dbReference type="EC" id="1.8.4.11"/>
    </reaction>
</comment>
<organism evidence="6 7">
    <name type="scientific">Pseudomonas jinjuensis</name>
    <dbReference type="NCBI Taxonomy" id="198616"/>
    <lineage>
        <taxon>Bacteria</taxon>
        <taxon>Pseudomonadati</taxon>
        <taxon>Pseudomonadota</taxon>
        <taxon>Gammaproteobacteria</taxon>
        <taxon>Pseudomonadales</taxon>
        <taxon>Pseudomonadaceae</taxon>
        <taxon>Pseudomonas</taxon>
    </lineage>
</organism>
<dbReference type="Gene3D" id="3.30.1060.10">
    <property type="entry name" value="Peptide methionine sulphoxide reductase MsrA"/>
    <property type="match status" value="1"/>
</dbReference>
<dbReference type="Pfam" id="PF01625">
    <property type="entry name" value="PMSR"/>
    <property type="match status" value="1"/>
</dbReference>
<dbReference type="OrthoDB" id="4174719at2"/>
<evidence type="ECO:0000313" key="6">
    <source>
        <dbReference type="EMBL" id="SDO66837.1"/>
    </source>
</evidence>
<feature type="domain" description="Peptide methionine sulphoxide reductase MsrA" evidence="5">
    <location>
        <begin position="59"/>
        <end position="210"/>
    </location>
</feature>
<comment type="catalytic activity">
    <reaction evidence="2 4">
        <text>L-methionyl-[protein] + [thioredoxin]-disulfide + H2O = L-methionyl-(S)-S-oxide-[protein] + [thioredoxin]-dithiol</text>
        <dbReference type="Rhea" id="RHEA:14217"/>
        <dbReference type="Rhea" id="RHEA-COMP:10698"/>
        <dbReference type="Rhea" id="RHEA-COMP:10700"/>
        <dbReference type="Rhea" id="RHEA-COMP:12313"/>
        <dbReference type="Rhea" id="RHEA-COMP:12315"/>
        <dbReference type="ChEBI" id="CHEBI:15377"/>
        <dbReference type="ChEBI" id="CHEBI:16044"/>
        <dbReference type="ChEBI" id="CHEBI:29950"/>
        <dbReference type="ChEBI" id="CHEBI:44120"/>
        <dbReference type="ChEBI" id="CHEBI:50058"/>
        <dbReference type="EC" id="1.8.4.11"/>
    </reaction>
</comment>
<dbReference type="EC" id="1.8.4.11" evidence="4"/>
<dbReference type="SUPFAM" id="SSF55068">
    <property type="entry name" value="Peptide methionine sulfoxide reductase"/>
    <property type="match status" value="1"/>
</dbReference>
<evidence type="ECO:0000256" key="1">
    <source>
        <dbReference type="ARBA" id="ARBA00023002"/>
    </source>
</evidence>
<sequence>MNVSIWSKGRSLLAGLAAVATGLLLWQGSGYSMGSMEKATALPPPTLDQPAGSMRREVAIFAGGCFWGVQGVFQHVRGVTGAVSGYAGGSAATADYELVSNGDTGHAEAVQVTFDPSQVSYGTLLQIFFSVVHDPTQLNRQGPDRGTQYRSAIFPTSADQSRVAEAYIAQLGAAGAFPKPIVTRIEADRSFYPAEDYHQDYLTENPREPYIVIHDLPKIEQLKALFPERYREEPVLVKKSS</sequence>
<dbReference type="InterPro" id="IPR002569">
    <property type="entry name" value="Met_Sox_Rdtase_MsrA_dom"/>
</dbReference>
<keyword evidence="1 4" id="KW-0560">Oxidoreductase</keyword>
<dbReference type="NCBIfam" id="TIGR00401">
    <property type="entry name" value="msrA"/>
    <property type="match status" value="1"/>
</dbReference>
<dbReference type="RefSeq" id="WP_084312196.1">
    <property type="nucleotide sequence ID" value="NZ_FNIJ01000014.1"/>
</dbReference>
<evidence type="ECO:0000256" key="3">
    <source>
        <dbReference type="ARBA" id="ARBA00048782"/>
    </source>
</evidence>